<name>A0A2T7DX24_9POAL</name>
<dbReference type="AlphaFoldDB" id="A0A2T7DX24"/>
<sequence length="93" mass="10988">MLTQIFNGVGRVELWSHISPQFSELGTTTRSLYFLRCWSILKFSQHRVSETSYFRFKFVDCACQSKFTRDKFRGKRSSPPIHRSQPPRSIIQI</sequence>
<evidence type="ECO:0000313" key="2">
    <source>
        <dbReference type="EMBL" id="PUZ60115.1"/>
    </source>
</evidence>
<organism evidence="2 3">
    <name type="scientific">Panicum hallii var. hallii</name>
    <dbReference type="NCBI Taxonomy" id="1504633"/>
    <lineage>
        <taxon>Eukaryota</taxon>
        <taxon>Viridiplantae</taxon>
        <taxon>Streptophyta</taxon>
        <taxon>Embryophyta</taxon>
        <taxon>Tracheophyta</taxon>
        <taxon>Spermatophyta</taxon>
        <taxon>Magnoliopsida</taxon>
        <taxon>Liliopsida</taxon>
        <taxon>Poales</taxon>
        <taxon>Poaceae</taxon>
        <taxon>PACMAD clade</taxon>
        <taxon>Panicoideae</taxon>
        <taxon>Panicodae</taxon>
        <taxon>Paniceae</taxon>
        <taxon>Panicinae</taxon>
        <taxon>Panicum</taxon>
        <taxon>Panicum sect. Panicum</taxon>
    </lineage>
</organism>
<evidence type="ECO:0000256" key="1">
    <source>
        <dbReference type="SAM" id="MobiDB-lite"/>
    </source>
</evidence>
<keyword evidence="3" id="KW-1185">Reference proteome</keyword>
<dbReference type="Gramene" id="PUZ60115">
    <property type="protein sequence ID" value="PUZ60115"/>
    <property type="gene ID" value="GQ55_4G098100"/>
</dbReference>
<evidence type="ECO:0000313" key="3">
    <source>
        <dbReference type="Proteomes" id="UP000244336"/>
    </source>
</evidence>
<accession>A0A2T7DX24</accession>
<proteinExistence type="predicted"/>
<reference evidence="2 3" key="1">
    <citation type="submission" date="2018-04" db="EMBL/GenBank/DDBJ databases">
        <title>WGS assembly of Panicum hallii var. hallii HAL2.</title>
        <authorList>
            <person name="Lovell J."/>
            <person name="Jenkins J."/>
            <person name="Lowry D."/>
            <person name="Mamidi S."/>
            <person name="Sreedasyam A."/>
            <person name="Weng X."/>
            <person name="Barry K."/>
            <person name="Bonette J."/>
            <person name="Campitelli B."/>
            <person name="Daum C."/>
            <person name="Gordon S."/>
            <person name="Gould B."/>
            <person name="Lipzen A."/>
            <person name="MacQueen A."/>
            <person name="Palacio-Mejia J."/>
            <person name="Plott C."/>
            <person name="Shakirov E."/>
            <person name="Shu S."/>
            <person name="Yoshinaga Y."/>
            <person name="Zane M."/>
            <person name="Rokhsar D."/>
            <person name="Grimwood J."/>
            <person name="Schmutz J."/>
            <person name="Juenger T."/>
        </authorList>
    </citation>
    <scope>NUCLEOTIDE SEQUENCE [LARGE SCALE GENOMIC DNA]</scope>
    <source>
        <strain evidence="3">cv. HAL2</strain>
    </source>
</reference>
<feature type="region of interest" description="Disordered" evidence="1">
    <location>
        <begin position="71"/>
        <end position="93"/>
    </location>
</feature>
<gene>
    <name evidence="2" type="ORF">GQ55_4G098100</name>
</gene>
<dbReference type="Proteomes" id="UP000244336">
    <property type="component" value="Chromosome 4"/>
</dbReference>
<dbReference type="EMBL" id="CM009752">
    <property type="protein sequence ID" value="PUZ60115.1"/>
    <property type="molecule type" value="Genomic_DNA"/>
</dbReference>
<protein>
    <submittedName>
        <fullName evidence="2">Uncharacterized protein</fullName>
    </submittedName>
</protein>